<dbReference type="InParanoid" id="A0A165B5M4"/>
<organism evidence="1 2">
    <name type="scientific">Laetiporus sulphureus 93-53</name>
    <dbReference type="NCBI Taxonomy" id="1314785"/>
    <lineage>
        <taxon>Eukaryota</taxon>
        <taxon>Fungi</taxon>
        <taxon>Dikarya</taxon>
        <taxon>Basidiomycota</taxon>
        <taxon>Agaricomycotina</taxon>
        <taxon>Agaricomycetes</taxon>
        <taxon>Polyporales</taxon>
        <taxon>Laetiporus</taxon>
    </lineage>
</organism>
<dbReference type="RefSeq" id="XP_040758031.1">
    <property type="nucleotide sequence ID" value="XM_040902944.1"/>
</dbReference>
<accession>A0A165B5M4</accession>
<dbReference type="EMBL" id="KV427689">
    <property type="protein sequence ID" value="KZT00291.1"/>
    <property type="molecule type" value="Genomic_DNA"/>
</dbReference>
<reference evidence="1 2" key="1">
    <citation type="journal article" date="2016" name="Mol. Biol. Evol.">
        <title>Comparative Genomics of Early-Diverging Mushroom-Forming Fungi Provides Insights into the Origins of Lignocellulose Decay Capabilities.</title>
        <authorList>
            <person name="Nagy L.G."/>
            <person name="Riley R."/>
            <person name="Tritt A."/>
            <person name="Adam C."/>
            <person name="Daum C."/>
            <person name="Floudas D."/>
            <person name="Sun H."/>
            <person name="Yadav J.S."/>
            <person name="Pangilinan J."/>
            <person name="Larsson K.H."/>
            <person name="Matsuura K."/>
            <person name="Barry K."/>
            <person name="Labutti K."/>
            <person name="Kuo R."/>
            <person name="Ohm R.A."/>
            <person name="Bhattacharya S.S."/>
            <person name="Shirouzu T."/>
            <person name="Yoshinaga Y."/>
            <person name="Martin F.M."/>
            <person name="Grigoriev I.V."/>
            <person name="Hibbett D.S."/>
        </authorList>
    </citation>
    <scope>NUCLEOTIDE SEQUENCE [LARGE SCALE GENOMIC DNA]</scope>
    <source>
        <strain evidence="1 2">93-53</strain>
    </source>
</reference>
<sequence>MPVRKCISDTVIALMNFAFVHVYNQYGDLNATDPMFVGHICTCSSYPMVRTSLSHNAECGRCPRVKNGNMHASRTHSKPVDFAAK</sequence>
<gene>
    <name evidence="1" type="ORF">LAESUDRAFT_558896</name>
</gene>
<dbReference type="Proteomes" id="UP000076871">
    <property type="component" value="Unassembled WGS sequence"/>
</dbReference>
<dbReference type="AlphaFoldDB" id="A0A165B5M4"/>
<protein>
    <submittedName>
        <fullName evidence="1">Uncharacterized protein</fullName>
    </submittedName>
</protein>
<keyword evidence="2" id="KW-1185">Reference proteome</keyword>
<evidence type="ECO:0000313" key="1">
    <source>
        <dbReference type="EMBL" id="KZT00291.1"/>
    </source>
</evidence>
<proteinExistence type="predicted"/>
<dbReference type="GeneID" id="63819975"/>
<name>A0A165B5M4_9APHY</name>
<evidence type="ECO:0000313" key="2">
    <source>
        <dbReference type="Proteomes" id="UP000076871"/>
    </source>
</evidence>